<evidence type="ECO:0000313" key="3">
    <source>
        <dbReference type="EMBL" id="SEJ57625.1"/>
    </source>
</evidence>
<dbReference type="EMBL" id="FNZE01000011">
    <property type="protein sequence ID" value="SEJ57625.1"/>
    <property type="molecule type" value="Genomic_DNA"/>
</dbReference>
<evidence type="ECO:0000256" key="1">
    <source>
        <dbReference type="SAM" id="MobiDB-lite"/>
    </source>
</evidence>
<dbReference type="GO" id="GO:0003677">
    <property type="term" value="F:DNA binding"/>
    <property type="evidence" value="ECO:0007669"/>
    <property type="project" value="InterPro"/>
</dbReference>
<dbReference type="OrthoDB" id="6966367at2"/>
<dbReference type="InterPro" id="IPR017880">
    <property type="entry name" value="KilA_N"/>
</dbReference>
<name>A0A1H7A9C7_9PSED</name>
<evidence type="ECO:0000259" key="2">
    <source>
        <dbReference type="PROSITE" id="PS51301"/>
    </source>
</evidence>
<dbReference type="AlphaFoldDB" id="A0A1H7A9C7"/>
<gene>
    <name evidence="3" type="ORF">SAMN05216201_11158</name>
</gene>
<accession>A0A1H7A9C7</accession>
<dbReference type="PROSITE" id="PS51301">
    <property type="entry name" value="KILA_N"/>
    <property type="match status" value="1"/>
</dbReference>
<dbReference type="InterPro" id="IPR018004">
    <property type="entry name" value="KilA/APSES_HTH"/>
</dbReference>
<proteinExistence type="predicted"/>
<dbReference type="SMART" id="SM01252">
    <property type="entry name" value="KilA-N"/>
    <property type="match status" value="1"/>
</dbReference>
<feature type="domain" description="KilA-N" evidence="2">
    <location>
        <begin position="4"/>
        <end position="104"/>
    </location>
</feature>
<feature type="region of interest" description="Disordered" evidence="1">
    <location>
        <begin position="165"/>
        <end position="185"/>
    </location>
</feature>
<dbReference type="InterPro" id="IPR036887">
    <property type="entry name" value="HTH_APSES_sf"/>
</dbReference>
<reference evidence="4" key="1">
    <citation type="submission" date="2016-10" db="EMBL/GenBank/DDBJ databases">
        <authorList>
            <person name="Varghese N."/>
            <person name="Submissions S."/>
        </authorList>
    </citation>
    <scope>NUCLEOTIDE SEQUENCE [LARGE SCALE GENOMIC DNA]</scope>
    <source>
        <strain evidence="4">LMG 25967</strain>
    </source>
</reference>
<keyword evidence="4" id="KW-1185">Reference proteome</keyword>
<organism evidence="3 4">
    <name type="scientific">Pseudomonas linyingensis</name>
    <dbReference type="NCBI Taxonomy" id="915471"/>
    <lineage>
        <taxon>Bacteria</taxon>
        <taxon>Pseudomonadati</taxon>
        <taxon>Pseudomonadota</taxon>
        <taxon>Gammaproteobacteria</taxon>
        <taxon>Pseudomonadales</taxon>
        <taxon>Pseudomonadaceae</taxon>
        <taxon>Pseudomonas</taxon>
    </lineage>
</organism>
<protein>
    <submittedName>
        <fullName evidence="3">ORF11CD3 domain-containing protein</fullName>
    </submittedName>
</protein>
<dbReference type="PANTHER" id="PTHR48135:SF1">
    <property type="entry name" value="KILA-N DOMAIN-CONTAINING PROTEIN"/>
    <property type="match status" value="1"/>
</dbReference>
<dbReference type="RefSeq" id="WP_090312009.1">
    <property type="nucleotide sequence ID" value="NZ_FNZE01000011.1"/>
</dbReference>
<sequence length="185" mass="20621">MNDNVVPFRYQGQPVRFNTDGWINATDAAGQFGKRVDHWLANTETRQYIDALAVAINARDSGELIRARRGRGGGTWLHPKLAVAFARWLSPRFAVWADLQIDALIHGDVPALHHLDRACKALSAGQEVASISGQQLAQWRWRKPGLVHEVEHWREQLQLPLGLDAAPANTKPRAGRGVADKRAMQ</sequence>
<dbReference type="PANTHER" id="PTHR48135">
    <property type="match status" value="1"/>
</dbReference>
<evidence type="ECO:0000313" key="4">
    <source>
        <dbReference type="Proteomes" id="UP000242930"/>
    </source>
</evidence>
<dbReference type="SUPFAM" id="SSF54616">
    <property type="entry name" value="DNA-binding domain of Mlu1-box binding protein MBP1"/>
    <property type="match status" value="1"/>
</dbReference>
<dbReference type="Proteomes" id="UP000242930">
    <property type="component" value="Unassembled WGS sequence"/>
</dbReference>
<dbReference type="Pfam" id="PF04383">
    <property type="entry name" value="KilA-N"/>
    <property type="match status" value="1"/>
</dbReference>